<name>A0A7R8V8T3_HERIL</name>
<feature type="domain" description="Fibronectin type-III" evidence="2">
    <location>
        <begin position="213"/>
        <end position="319"/>
    </location>
</feature>
<dbReference type="SMART" id="SM00060">
    <property type="entry name" value="FN3"/>
    <property type="match status" value="4"/>
</dbReference>
<dbReference type="GO" id="GO:0016020">
    <property type="term" value="C:membrane"/>
    <property type="evidence" value="ECO:0007669"/>
    <property type="project" value="UniProtKB-SubCell"/>
</dbReference>
<evidence type="ECO:0000256" key="1">
    <source>
        <dbReference type="SAM" id="Phobius"/>
    </source>
</evidence>
<feature type="transmembrane region" description="Helical" evidence="1">
    <location>
        <begin position="861"/>
        <end position="884"/>
    </location>
</feature>
<evidence type="ECO:0000313" key="4">
    <source>
        <dbReference type="Proteomes" id="UP000594454"/>
    </source>
</evidence>
<dbReference type="Gene3D" id="2.60.40.10">
    <property type="entry name" value="Immunoglobulins"/>
    <property type="match status" value="5"/>
</dbReference>
<gene>
    <name evidence="3" type="ORF">HERILL_LOCUS15899</name>
</gene>
<dbReference type="FunCoup" id="A0A7R8V8T3">
    <property type="interactions" value="76"/>
</dbReference>
<organism evidence="3 4">
    <name type="scientific">Hermetia illucens</name>
    <name type="common">Black soldier fly</name>
    <dbReference type="NCBI Taxonomy" id="343691"/>
    <lineage>
        <taxon>Eukaryota</taxon>
        <taxon>Metazoa</taxon>
        <taxon>Ecdysozoa</taxon>
        <taxon>Arthropoda</taxon>
        <taxon>Hexapoda</taxon>
        <taxon>Insecta</taxon>
        <taxon>Pterygota</taxon>
        <taxon>Neoptera</taxon>
        <taxon>Endopterygota</taxon>
        <taxon>Diptera</taxon>
        <taxon>Brachycera</taxon>
        <taxon>Stratiomyomorpha</taxon>
        <taxon>Stratiomyidae</taxon>
        <taxon>Hermetiinae</taxon>
        <taxon>Hermetia</taxon>
    </lineage>
</organism>
<dbReference type="PANTHER" id="PTHR46957:SF3">
    <property type="entry name" value="CYTOKINE RECEPTOR"/>
    <property type="match status" value="1"/>
</dbReference>
<dbReference type="InterPro" id="IPR013783">
    <property type="entry name" value="Ig-like_fold"/>
</dbReference>
<dbReference type="InterPro" id="IPR003961">
    <property type="entry name" value="FN3_dom"/>
</dbReference>
<keyword evidence="1" id="KW-0472">Membrane</keyword>
<proteinExistence type="predicted"/>
<feature type="domain" description="Fibronectin type-III" evidence="2">
    <location>
        <begin position="518"/>
        <end position="610"/>
    </location>
</feature>
<dbReference type="Proteomes" id="UP000594454">
    <property type="component" value="Chromosome 6"/>
</dbReference>
<dbReference type="SUPFAM" id="SSF49265">
    <property type="entry name" value="Fibronectin type III"/>
    <property type="match status" value="3"/>
</dbReference>
<keyword evidence="4" id="KW-1185">Reference proteome</keyword>
<dbReference type="Pfam" id="PF00041">
    <property type="entry name" value="fn3"/>
    <property type="match status" value="2"/>
</dbReference>
<dbReference type="AlphaFoldDB" id="A0A7R8V8T3"/>
<dbReference type="CDD" id="cd00063">
    <property type="entry name" value="FN3"/>
    <property type="match status" value="2"/>
</dbReference>
<feature type="domain" description="Fibronectin type-III" evidence="2">
    <location>
        <begin position="614"/>
        <end position="705"/>
    </location>
</feature>
<dbReference type="InterPro" id="IPR050713">
    <property type="entry name" value="RTP_Phos/Ushers"/>
</dbReference>
<protein>
    <recommendedName>
        <fullName evidence="2">Fibronectin type-III domain-containing protein</fullName>
    </recommendedName>
</protein>
<reference evidence="3 4" key="1">
    <citation type="submission" date="2020-11" db="EMBL/GenBank/DDBJ databases">
        <authorList>
            <person name="Wallbank WR R."/>
            <person name="Pardo Diaz C."/>
            <person name="Kozak K."/>
            <person name="Martin S."/>
            <person name="Jiggins C."/>
            <person name="Moest M."/>
            <person name="Warren A I."/>
            <person name="Generalovic N T."/>
            <person name="Byers J.R.P. K."/>
            <person name="Montejo-Kovacevich G."/>
            <person name="Yen C E."/>
        </authorList>
    </citation>
    <scope>NUCLEOTIDE SEQUENCE [LARGE SCALE GENOMIC DNA]</scope>
</reference>
<dbReference type="PROSITE" id="PS50853">
    <property type="entry name" value="FN3"/>
    <property type="match status" value="3"/>
</dbReference>
<evidence type="ECO:0000313" key="3">
    <source>
        <dbReference type="EMBL" id="CAD7093625.1"/>
    </source>
</evidence>
<accession>A0A7R8V8T3</accession>
<keyword evidence="1" id="KW-0812">Transmembrane</keyword>
<sequence length="1254" mass="142774">MNNKRYKFIKPIHLAFQIIFISTHIAIDTHSYPCKHMVSVGSTYKLSCSYFNQDNSETAHNLVFRRNGTMLSPLHYQIINENTVEYVWDNIPRVSADIECSFHVQDTDTYKGIFIKSVVAEYPPMKVTSFKCVSHDFQYLICWYEKPEQYCTSTRFLPENCQQVPYGSPNSCRLSQPAYDPVNQNIYQFTVLSKNHLGEISQNFSINHLDNVIPGKPNVSLSTIKPNSVILRLTKHDRLYMEKGLMYEIKVWETSFPSSTITLDTTDIDPFPIQQTFTVANLDAYRSYTIEVKAKSMVTENISEMWSQPTNINFDTPPKPPDYPPKVDAGGFYVDLEGKIHIFWEMLPENRHNGENFRYKISLEGLDENHIRNKIRQVRDTFTTSYDIPTDDYKFTIWSANDNGSSPGASLTISKNAYPAPRKVRNVYHGKFYQLSWKIPRGGGTVQNYTVFSCIRDKRINQANTCSRDFKFVHVSNTTNSMTFTAGDHFAVSANYLNGSSGMIWAECVAPVTSDIGTITYPLLSVVNSTAIHIEWVITCIQKSLVQGYKIKYCTEMEDICATKIVDDELDEAYLTNLTPNTEYKVQISMVSESQSGVYSEMKKCKTLEEAPSPPRNLLVCNVTKDMVSLQWEKPELLNGILRYYKVWYNNKSIELTNEDYLTAELVKFNLENLESFQTYELSVVAGTVANSKPSNKVHVQTAVSDPEVISIISLETLDADQFNIKWTSGPENEFIMKAYEIEIRNYMQNEIKRSLVVGGFNYIVEGMKCTSNSTTYQMSVRPINVIRENQIQGCVVTYKTVLAIENWDNYTNGRNYQNALHLKEEISSFSKDNHTFIRLIYGPWSVPLLYECNKTAATSVTHAIVIPAVLLLIIITAALLYYIRRRYKTAKSIGIVLPPGLSDDESKTSQGGKYDETDYSTDEAEEANFIEARSLIDENMDEGYCTSQRDSLSSSTDEKESFGKNAKISYLFEPKSERDGKIFTLNANGYVLQHPIPEEDETLFSDYRNELYPPNCNSDLFTFTENGYVKNNNLVKGKDEILYLPANDNNFLTGSNPPNKFKPHSTRNYWNKNKMPKFSNDHSNSNVERAVQSFILNDNGYVLPSSIPAAVDFSKNDEKREQISAKHLDPLVFSENGYVKQSAFMPVATQRGTFKMSDGNRKSDPFSATDSIHPKVLDLVFRSRPEKFTTMVQINDENDSQQPELSAERIPHSRVIDSSGYLVNTNAVKLVETRNTSRASNSKQFSTVTSTLV</sequence>
<dbReference type="EMBL" id="LR899014">
    <property type="protein sequence ID" value="CAD7093625.1"/>
    <property type="molecule type" value="Genomic_DNA"/>
</dbReference>
<dbReference type="OrthoDB" id="6381660at2759"/>
<keyword evidence="1" id="KW-1133">Transmembrane helix</keyword>
<dbReference type="InterPro" id="IPR036116">
    <property type="entry name" value="FN3_sf"/>
</dbReference>
<evidence type="ECO:0000259" key="2">
    <source>
        <dbReference type="PROSITE" id="PS50853"/>
    </source>
</evidence>
<dbReference type="PANTHER" id="PTHR46957">
    <property type="entry name" value="CYTOKINE RECEPTOR"/>
    <property type="match status" value="1"/>
</dbReference>
<dbReference type="InParanoid" id="A0A7R8V8T3"/>